<dbReference type="Proteomes" id="UP000186817">
    <property type="component" value="Unassembled WGS sequence"/>
</dbReference>
<proteinExistence type="predicted"/>
<evidence type="ECO:0000313" key="2">
    <source>
        <dbReference type="EMBL" id="OLP77065.1"/>
    </source>
</evidence>
<dbReference type="AlphaFoldDB" id="A0A1Q9C2C1"/>
<comment type="caution">
    <text evidence="2">The sequence shown here is derived from an EMBL/GenBank/DDBJ whole genome shotgun (WGS) entry which is preliminary data.</text>
</comment>
<organism evidence="2 3">
    <name type="scientific">Symbiodinium microadriaticum</name>
    <name type="common">Dinoflagellate</name>
    <name type="synonym">Zooxanthella microadriatica</name>
    <dbReference type="NCBI Taxonomy" id="2951"/>
    <lineage>
        <taxon>Eukaryota</taxon>
        <taxon>Sar</taxon>
        <taxon>Alveolata</taxon>
        <taxon>Dinophyceae</taxon>
        <taxon>Suessiales</taxon>
        <taxon>Symbiodiniaceae</taxon>
        <taxon>Symbiodinium</taxon>
    </lineage>
</organism>
<keyword evidence="3" id="KW-1185">Reference proteome</keyword>
<evidence type="ECO:0000256" key="1">
    <source>
        <dbReference type="SAM" id="MobiDB-lite"/>
    </source>
</evidence>
<reference evidence="2 3" key="1">
    <citation type="submission" date="2016-02" db="EMBL/GenBank/DDBJ databases">
        <title>Genome analysis of coral dinoflagellate symbionts highlights evolutionary adaptations to a symbiotic lifestyle.</title>
        <authorList>
            <person name="Aranda M."/>
            <person name="Li Y."/>
            <person name="Liew Y.J."/>
            <person name="Baumgarten S."/>
            <person name="Simakov O."/>
            <person name="Wilson M."/>
            <person name="Piel J."/>
            <person name="Ashoor H."/>
            <person name="Bougouffa S."/>
            <person name="Bajic V.B."/>
            <person name="Ryu T."/>
            <person name="Ravasi T."/>
            <person name="Bayer T."/>
            <person name="Micklem G."/>
            <person name="Kim H."/>
            <person name="Bhak J."/>
            <person name="Lajeunesse T.C."/>
            <person name="Voolstra C.R."/>
        </authorList>
    </citation>
    <scope>NUCLEOTIDE SEQUENCE [LARGE SCALE GENOMIC DNA]</scope>
    <source>
        <strain evidence="2 3">CCMP2467</strain>
    </source>
</reference>
<evidence type="ECO:0000313" key="3">
    <source>
        <dbReference type="Proteomes" id="UP000186817"/>
    </source>
</evidence>
<gene>
    <name evidence="2" type="ORF">AK812_SmicGene42915</name>
</gene>
<name>A0A1Q9C2C1_SYMMI</name>
<dbReference type="OrthoDB" id="10626699at2759"/>
<accession>A0A1Q9C2C1</accession>
<sequence>MAVEGGFTSLSDVPDVPVSIDGSAAAGGLEDEDILATCPDAMTEEAGLLLAAQLQSCDAGEDRSESDCDSESLGLPLTLEEGLVLEGLEASEANSPQELRRGGFELGIAPWGRQ</sequence>
<dbReference type="EMBL" id="LSRX01001854">
    <property type="protein sequence ID" value="OLP77065.1"/>
    <property type="molecule type" value="Genomic_DNA"/>
</dbReference>
<protein>
    <submittedName>
        <fullName evidence="2">Uncharacterized protein</fullName>
    </submittedName>
</protein>
<feature type="region of interest" description="Disordered" evidence="1">
    <location>
        <begin position="1"/>
        <end position="24"/>
    </location>
</feature>